<dbReference type="InterPro" id="IPR006143">
    <property type="entry name" value="RND_pump_MFP"/>
</dbReference>
<dbReference type="RefSeq" id="WP_077752538.1">
    <property type="nucleotide sequence ID" value="NZ_CP014782.1"/>
</dbReference>
<dbReference type="InterPro" id="IPR058624">
    <property type="entry name" value="MdtA-like_HH"/>
</dbReference>
<dbReference type="AlphaFoldDB" id="A0A1S6HPB2"/>
<gene>
    <name evidence="7" type="ORF">Sps_02208</name>
</gene>
<dbReference type="NCBIfam" id="TIGR01730">
    <property type="entry name" value="RND_mfp"/>
    <property type="match status" value="1"/>
</dbReference>
<protein>
    <submittedName>
        <fullName evidence="7">RND family efflux transporter, MFP subunit</fullName>
    </submittedName>
</protein>
<dbReference type="Pfam" id="PF25917">
    <property type="entry name" value="BSH_RND"/>
    <property type="match status" value="1"/>
</dbReference>
<dbReference type="Gene3D" id="2.40.30.170">
    <property type="match status" value="1"/>
</dbReference>
<dbReference type="EMBL" id="CP014782">
    <property type="protein sequence ID" value="AQS37366.1"/>
    <property type="molecule type" value="Genomic_DNA"/>
</dbReference>
<evidence type="ECO:0000313" key="8">
    <source>
        <dbReference type="Proteomes" id="UP000189545"/>
    </source>
</evidence>
<evidence type="ECO:0000313" key="7">
    <source>
        <dbReference type="EMBL" id="AQS37366.1"/>
    </source>
</evidence>
<dbReference type="Pfam" id="PF25989">
    <property type="entry name" value="YknX_C"/>
    <property type="match status" value="1"/>
</dbReference>
<organism evidence="7 8">
    <name type="scientific">Shewanella psychrophila</name>
    <dbReference type="NCBI Taxonomy" id="225848"/>
    <lineage>
        <taxon>Bacteria</taxon>
        <taxon>Pseudomonadati</taxon>
        <taxon>Pseudomonadota</taxon>
        <taxon>Gammaproteobacteria</taxon>
        <taxon>Alteromonadales</taxon>
        <taxon>Shewanellaceae</taxon>
        <taxon>Shewanella</taxon>
    </lineage>
</organism>
<dbReference type="Pfam" id="PF25876">
    <property type="entry name" value="HH_MFP_RND"/>
    <property type="match status" value="1"/>
</dbReference>
<dbReference type="KEGG" id="spsw:Sps_02208"/>
<feature type="domain" description="YknX-like C-terminal permuted SH3-like" evidence="6">
    <location>
        <begin position="280"/>
        <end position="346"/>
    </location>
</feature>
<dbReference type="Pfam" id="PF25954">
    <property type="entry name" value="Beta-barrel_RND_2"/>
    <property type="match status" value="1"/>
</dbReference>
<dbReference type="Gene3D" id="2.40.420.20">
    <property type="match status" value="1"/>
</dbReference>
<dbReference type="InterPro" id="IPR058625">
    <property type="entry name" value="MdtA-like_BSH"/>
</dbReference>
<evidence type="ECO:0000259" key="6">
    <source>
        <dbReference type="Pfam" id="PF25989"/>
    </source>
</evidence>
<dbReference type="OrthoDB" id="9806939at2"/>
<dbReference type="FunFam" id="2.40.30.170:FF:000010">
    <property type="entry name" value="Efflux RND transporter periplasmic adaptor subunit"/>
    <property type="match status" value="1"/>
</dbReference>
<dbReference type="Gene3D" id="2.40.50.100">
    <property type="match status" value="1"/>
</dbReference>
<comment type="similarity">
    <text evidence="1">Belongs to the membrane fusion protein (MFP) (TC 8.A.1) family.</text>
</comment>
<evidence type="ECO:0000256" key="1">
    <source>
        <dbReference type="ARBA" id="ARBA00009477"/>
    </source>
</evidence>
<dbReference type="Gene3D" id="1.10.287.470">
    <property type="entry name" value="Helix hairpin bin"/>
    <property type="match status" value="1"/>
</dbReference>
<proteinExistence type="inferred from homology"/>
<dbReference type="GO" id="GO:1990281">
    <property type="term" value="C:efflux pump complex"/>
    <property type="evidence" value="ECO:0007669"/>
    <property type="project" value="TreeGrafter"/>
</dbReference>
<feature type="domain" description="Multidrug resistance protein MdtA-like barrel-sandwich hybrid" evidence="4">
    <location>
        <begin position="67"/>
        <end position="188"/>
    </location>
</feature>
<evidence type="ECO:0000259" key="5">
    <source>
        <dbReference type="Pfam" id="PF25954"/>
    </source>
</evidence>
<feature type="compositionally biased region" description="Polar residues" evidence="2">
    <location>
        <begin position="351"/>
        <end position="369"/>
    </location>
</feature>
<reference evidence="7 8" key="1">
    <citation type="submission" date="2016-03" db="EMBL/GenBank/DDBJ databases">
        <title>Complete genome sequence of Shewanella psychrophila WP2, a deep sea bacterium isolated from west Pacific sediment.</title>
        <authorList>
            <person name="Xu G."/>
            <person name="Jian H."/>
        </authorList>
    </citation>
    <scope>NUCLEOTIDE SEQUENCE [LARGE SCALE GENOMIC DNA]</scope>
    <source>
        <strain evidence="7 8">WP2</strain>
    </source>
</reference>
<evidence type="ECO:0000259" key="4">
    <source>
        <dbReference type="Pfam" id="PF25917"/>
    </source>
</evidence>
<evidence type="ECO:0000256" key="2">
    <source>
        <dbReference type="SAM" id="MobiDB-lite"/>
    </source>
</evidence>
<dbReference type="PANTHER" id="PTHR30469">
    <property type="entry name" value="MULTIDRUG RESISTANCE PROTEIN MDTA"/>
    <property type="match status" value="1"/>
</dbReference>
<dbReference type="InterPro" id="IPR058792">
    <property type="entry name" value="Beta-barrel_RND_2"/>
</dbReference>
<feature type="domain" description="CusB-like beta-barrel" evidence="5">
    <location>
        <begin position="200"/>
        <end position="272"/>
    </location>
</feature>
<feature type="region of interest" description="Disordered" evidence="2">
    <location>
        <begin position="348"/>
        <end position="369"/>
    </location>
</feature>
<name>A0A1S6HPB2_9GAMM</name>
<dbReference type="GO" id="GO:0015562">
    <property type="term" value="F:efflux transmembrane transporter activity"/>
    <property type="evidence" value="ECO:0007669"/>
    <property type="project" value="TreeGrafter"/>
</dbReference>
<dbReference type="SUPFAM" id="SSF111369">
    <property type="entry name" value="HlyD-like secretion proteins"/>
    <property type="match status" value="1"/>
</dbReference>
<feature type="domain" description="Multidrug resistance protein MdtA-like alpha-helical hairpin" evidence="3">
    <location>
        <begin position="103"/>
        <end position="160"/>
    </location>
</feature>
<dbReference type="PANTHER" id="PTHR30469:SF13">
    <property type="entry name" value="HAE1 FAMILY EFFLUX PUMP MFP COMPONENT"/>
    <property type="match status" value="1"/>
</dbReference>
<evidence type="ECO:0000259" key="3">
    <source>
        <dbReference type="Pfam" id="PF25876"/>
    </source>
</evidence>
<dbReference type="InterPro" id="IPR058637">
    <property type="entry name" value="YknX-like_C"/>
</dbReference>
<dbReference type="Proteomes" id="UP000189545">
    <property type="component" value="Chromosome"/>
</dbReference>
<accession>A0A1S6HPB2</accession>
<sequence>MKKSLLLIPLVIVIAVVASFSGFTQAQKSSDEPARAPRVVPVITGVVDRHLLSQTISLIGKLEADKSVYISPEVAGKVKAIHVTANQEIHAGQLLIQLEDAKPQASVSEAKAYLNDEKRKLKEYLKLIDRNAITQTEIDAQRASVEIATARLESAQAELEYHYIKAPFAGTAGLLDFSRGTMVTAGSELLSLDDLSSMRVDLQVPENYLSMLSTGMTVAATNRAWPDSAFTGSVVAIDPRINQETLNLKVRVRFDNANHKLKPGMMMSASLSFPAVSEPVIPVQAIEYSGTKRFVYVIGEDQLANRTQVTLGARIQDEVLITDGLSVGDRIVVQGLVNMRDGLRVDDLSQNDESMTAGHQSGDSQGDRS</sequence>
<keyword evidence="8" id="KW-1185">Reference proteome</keyword>
<dbReference type="STRING" id="225848.Sps_02208"/>